<reference evidence="1" key="2">
    <citation type="submission" date="2013-10" db="EMBL/GenBank/DDBJ databases">
        <authorList>
            <person name="Aslett M."/>
        </authorList>
    </citation>
    <scope>NUCLEOTIDE SEQUENCE [LARGE SCALE GENOMIC DNA]</scope>
    <source>
        <strain evidence="1">Weybridge</strain>
    </source>
</reference>
<dbReference type="RefSeq" id="XP_013335880.1">
    <property type="nucleotide sequence ID" value="XM_013480426.1"/>
</dbReference>
<dbReference type="VEuPathDB" id="ToxoDB:EMWEY_00056330"/>
<name>U6M4S4_EIMMA</name>
<feature type="non-terminal residue" evidence="1">
    <location>
        <position position="53"/>
    </location>
</feature>
<organism evidence="1 2">
    <name type="scientific">Eimeria maxima</name>
    <name type="common">Coccidian parasite</name>
    <dbReference type="NCBI Taxonomy" id="5804"/>
    <lineage>
        <taxon>Eukaryota</taxon>
        <taxon>Sar</taxon>
        <taxon>Alveolata</taxon>
        <taxon>Apicomplexa</taxon>
        <taxon>Conoidasida</taxon>
        <taxon>Coccidia</taxon>
        <taxon>Eucoccidiorida</taxon>
        <taxon>Eimeriorina</taxon>
        <taxon>Eimeriidae</taxon>
        <taxon>Eimeria</taxon>
    </lineage>
</organism>
<gene>
    <name evidence="1" type="ORF">EMWEY_00056330</name>
</gene>
<sequence>MEKSLPYGGEYEEDKEPTTLELYKIREKKKKLNPPHRFIVTAPAGYVEKAGIK</sequence>
<protein>
    <submittedName>
        <fullName evidence="1">Uncharacterized protein</fullName>
    </submittedName>
</protein>
<accession>U6M4S4</accession>
<dbReference type="Proteomes" id="UP000030763">
    <property type="component" value="Unassembled WGS sequence"/>
</dbReference>
<dbReference type="GeneID" id="25339619"/>
<evidence type="ECO:0000313" key="2">
    <source>
        <dbReference type="Proteomes" id="UP000030763"/>
    </source>
</evidence>
<proteinExistence type="predicted"/>
<dbReference type="OrthoDB" id="333370at2759"/>
<keyword evidence="2" id="KW-1185">Reference proteome</keyword>
<dbReference type="AlphaFoldDB" id="U6M4S4"/>
<evidence type="ECO:0000313" key="1">
    <source>
        <dbReference type="EMBL" id="CDJ59232.1"/>
    </source>
</evidence>
<dbReference type="EMBL" id="HG720202">
    <property type="protein sequence ID" value="CDJ59232.1"/>
    <property type="molecule type" value="Genomic_DNA"/>
</dbReference>
<reference evidence="1" key="1">
    <citation type="submission" date="2013-10" db="EMBL/GenBank/DDBJ databases">
        <title>Genomic analysis of the causative agents of coccidiosis in chickens.</title>
        <authorList>
            <person name="Reid A.J."/>
            <person name="Blake D."/>
            <person name="Billington K."/>
            <person name="Browne H."/>
            <person name="Dunn M."/>
            <person name="Hung S."/>
            <person name="Kawahara F."/>
            <person name="Miranda-Saavedra D."/>
            <person name="Mourier T."/>
            <person name="Nagra H."/>
            <person name="Otto T.D."/>
            <person name="Rawlings N."/>
            <person name="Sanchez A."/>
            <person name="Sanders M."/>
            <person name="Subramaniam C."/>
            <person name="Tay Y."/>
            <person name="Dear P."/>
            <person name="Doerig C."/>
            <person name="Gruber A."/>
            <person name="Parkinson J."/>
            <person name="Shirley M."/>
            <person name="Wan K.L."/>
            <person name="Berriman M."/>
            <person name="Tomley F."/>
            <person name="Pain A."/>
        </authorList>
    </citation>
    <scope>NUCLEOTIDE SEQUENCE [LARGE SCALE GENOMIC DNA]</scope>
    <source>
        <strain evidence="1">Weybridge</strain>
    </source>
</reference>